<proteinExistence type="predicted"/>
<evidence type="ECO:0008006" key="4">
    <source>
        <dbReference type="Google" id="ProtNLM"/>
    </source>
</evidence>
<reference evidence="3" key="1">
    <citation type="submission" date="2016-10" db="EMBL/GenBank/DDBJ databases">
        <authorList>
            <person name="Varghese N."/>
            <person name="Submissions S."/>
        </authorList>
    </citation>
    <scope>NUCLEOTIDE SEQUENCE [LARGE SCALE GENOMIC DNA]</scope>
    <source>
        <strain evidence="3">DSM 23515</strain>
    </source>
</reference>
<gene>
    <name evidence="2" type="ORF">SAMN04488033_101123</name>
</gene>
<dbReference type="RefSeq" id="WP_075326272.1">
    <property type="nucleotide sequence ID" value="NZ_FOOH01000001.1"/>
</dbReference>
<keyword evidence="3" id="KW-1185">Reference proteome</keyword>
<dbReference type="AlphaFoldDB" id="A0A1I2K066"/>
<protein>
    <recommendedName>
        <fullName evidence="4">Outer membrane protein beta-barrel domain-containing protein</fullName>
    </recommendedName>
</protein>
<dbReference type="EMBL" id="FOOH01000001">
    <property type="protein sequence ID" value="SFF58597.1"/>
    <property type="molecule type" value="Genomic_DNA"/>
</dbReference>
<evidence type="ECO:0000313" key="2">
    <source>
        <dbReference type="EMBL" id="SFF58597.1"/>
    </source>
</evidence>
<accession>A0A1I2K066</accession>
<keyword evidence="1" id="KW-0732">Signal</keyword>
<name>A0A1I2K066_9FLAO</name>
<organism evidence="2 3">
    <name type="scientific">Salegentibacter agarivorans</name>
    <dbReference type="NCBI Taxonomy" id="345907"/>
    <lineage>
        <taxon>Bacteria</taxon>
        <taxon>Pseudomonadati</taxon>
        <taxon>Bacteroidota</taxon>
        <taxon>Flavobacteriia</taxon>
        <taxon>Flavobacteriales</taxon>
        <taxon>Flavobacteriaceae</taxon>
        <taxon>Salegentibacter</taxon>
    </lineage>
</organism>
<feature type="chain" id="PRO_5011577923" description="Outer membrane protein beta-barrel domain-containing protein" evidence="1">
    <location>
        <begin position="20"/>
        <end position="417"/>
    </location>
</feature>
<dbReference type="Proteomes" id="UP000199116">
    <property type="component" value="Unassembled WGS sequence"/>
</dbReference>
<evidence type="ECO:0000313" key="3">
    <source>
        <dbReference type="Proteomes" id="UP000199116"/>
    </source>
</evidence>
<evidence type="ECO:0000256" key="1">
    <source>
        <dbReference type="SAM" id="SignalP"/>
    </source>
</evidence>
<feature type="signal peptide" evidence="1">
    <location>
        <begin position="1"/>
        <end position="19"/>
    </location>
</feature>
<sequence>MKKLLLSFTLLCFSLSSYSQNFQPGYFIDNEGEKIECLIDNPEAIKNPEGFQYKLSQNDEIKDKSIEEVKVFEILNTPYKFERAIVNLDLSKDDHKNLDDKRDPNYTLDTLFLQVAIEGKASLYSYKSKNLPARFFYSMDKGKIEPLIFKKYLVDDTKIRTNNRYKQQLINNLECHSIDPVQFSNLKYKDNSLIEIFTKYNNCQEEKFVNFTDKRRKGEWNLAVKAGVYYSAIKFVQMGSFSNEQDSDSFLSPRLGVEIEYIFPFLNNKFSILSSPSFQYSKTSNETLIYKKGFTPSNPDAWAGEKEDLFIDYSRIIIPLGIRYYYHLEKDINLYLQGAAVANILTDPSGAYNLENFQSNFTFEKTIADPNIDLGTGIRYKKMSLEIIYSINNVMRNEGFNGKLKNPITLNFGYNIL</sequence>